<organism evidence="2 3">
    <name type="scientific">Alteriqipengyuania lutimaris</name>
    <dbReference type="NCBI Taxonomy" id="1538146"/>
    <lineage>
        <taxon>Bacteria</taxon>
        <taxon>Pseudomonadati</taxon>
        <taxon>Pseudomonadota</taxon>
        <taxon>Alphaproteobacteria</taxon>
        <taxon>Sphingomonadales</taxon>
        <taxon>Erythrobacteraceae</taxon>
        <taxon>Alteriqipengyuania</taxon>
    </lineage>
</organism>
<evidence type="ECO:0000313" key="3">
    <source>
        <dbReference type="Proteomes" id="UP000254101"/>
    </source>
</evidence>
<dbReference type="EMBL" id="QRBB01000001">
    <property type="protein sequence ID" value="RDS76990.1"/>
    <property type="molecule type" value="Genomic_DNA"/>
</dbReference>
<proteinExistence type="predicted"/>
<feature type="compositionally biased region" description="Polar residues" evidence="1">
    <location>
        <begin position="134"/>
        <end position="151"/>
    </location>
</feature>
<feature type="region of interest" description="Disordered" evidence="1">
    <location>
        <begin position="63"/>
        <end position="82"/>
    </location>
</feature>
<evidence type="ECO:0000313" key="2">
    <source>
        <dbReference type="EMBL" id="RDS76990.1"/>
    </source>
</evidence>
<gene>
    <name evidence="2" type="ORF">DL238_04790</name>
</gene>
<sequence>MTLPAWTSARIAMSGLRAAIIGGLFIIVLLAAAVQTLRLEGLKVRPFKTTGWIEKARTYKSERDSERTAHRKTKDDYRTAQEKAQRLETARLERVRTQQEEITDAIQRNYRARLGKLDARAQRLRDELRARSQPDGSSADQRSTAVRSTTGRADAAPGDHRLPPYQGENTNAGSLDRSPQEQLERDIVATQQAIQLDALIDWVERQTAVDPNAEPD</sequence>
<dbReference type="RefSeq" id="WP_115491213.1">
    <property type="nucleotide sequence ID" value="NZ_JACHWW010000001.1"/>
</dbReference>
<keyword evidence="3" id="KW-1185">Reference proteome</keyword>
<comment type="caution">
    <text evidence="2">The sequence shown here is derived from an EMBL/GenBank/DDBJ whole genome shotgun (WGS) entry which is preliminary data.</text>
</comment>
<dbReference type="Proteomes" id="UP000254101">
    <property type="component" value="Unassembled WGS sequence"/>
</dbReference>
<name>A0A395LQP1_9SPHN</name>
<accession>A0A395LQP1</accession>
<feature type="region of interest" description="Disordered" evidence="1">
    <location>
        <begin position="127"/>
        <end position="186"/>
    </location>
</feature>
<reference evidence="2 3" key="1">
    <citation type="submission" date="2018-07" db="EMBL/GenBank/DDBJ databases">
        <title>Erythrobacter nanhaiensis sp. nov., a novel member of the genus Erythrobacter isolated from the South China Sea.</title>
        <authorList>
            <person name="Chen X."/>
            <person name="Liu J."/>
        </authorList>
    </citation>
    <scope>NUCLEOTIDE SEQUENCE [LARGE SCALE GENOMIC DNA]</scope>
    <source>
        <strain evidence="2 3">S-5</strain>
    </source>
</reference>
<dbReference type="AlphaFoldDB" id="A0A395LQP1"/>
<evidence type="ECO:0000256" key="1">
    <source>
        <dbReference type="SAM" id="MobiDB-lite"/>
    </source>
</evidence>
<protein>
    <submittedName>
        <fullName evidence="2">Uncharacterized protein</fullName>
    </submittedName>
</protein>
<dbReference type="OrthoDB" id="19617at1041"/>